<evidence type="ECO:0000256" key="2">
    <source>
        <dbReference type="ARBA" id="ARBA00023015"/>
    </source>
</evidence>
<comment type="similarity">
    <text evidence="1">Belongs to the LysR transcriptional regulatory family.</text>
</comment>
<evidence type="ECO:0000313" key="7">
    <source>
        <dbReference type="Proteomes" id="UP001501337"/>
    </source>
</evidence>
<dbReference type="InterPro" id="IPR036388">
    <property type="entry name" value="WH-like_DNA-bd_sf"/>
</dbReference>
<dbReference type="PANTHER" id="PTHR30126">
    <property type="entry name" value="HTH-TYPE TRANSCRIPTIONAL REGULATOR"/>
    <property type="match status" value="1"/>
</dbReference>
<keyword evidence="7" id="KW-1185">Reference proteome</keyword>
<dbReference type="EMBL" id="BAABBO010000001">
    <property type="protein sequence ID" value="GAA3945581.1"/>
    <property type="molecule type" value="Genomic_DNA"/>
</dbReference>
<dbReference type="PANTHER" id="PTHR30126:SF40">
    <property type="entry name" value="HTH-TYPE TRANSCRIPTIONAL REGULATOR GLTR"/>
    <property type="match status" value="1"/>
</dbReference>
<keyword evidence="3" id="KW-0238">DNA-binding</keyword>
<dbReference type="Proteomes" id="UP001501337">
    <property type="component" value="Unassembled WGS sequence"/>
</dbReference>
<organism evidence="6 7">
    <name type="scientific">Allohahella marinimesophila</name>
    <dbReference type="NCBI Taxonomy" id="1054972"/>
    <lineage>
        <taxon>Bacteria</taxon>
        <taxon>Pseudomonadati</taxon>
        <taxon>Pseudomonadota</taxon>
        <taxon>Gammaproteobacteria</taxon>
        <taxon>Oceanospirillales</taxon>
        <taxon>Hahellaceae</taxon>
        <taxon>Allohahella</taxon>
    </lineage>
</organism>
<dbReference type="Pfam" id="PF03466">
    <property type="entry name" value="LysR_substrate"/>
    <property type="match status" value="1"/>
</dbReference>
<evidence type="ECO:0000313" key="6">
    <source>
        <dbReference type="EMBL" id="GAA3945581.1"/>
    </source>
</evidence>
<dbReference type="Pfam" id="PF00126">
    <property type="entry name" value="HTH_1"/>
    <property type="match status" value="1"/>
</dbReference>
<dbReference type="Gene3D" id="3.40.190.290">
    <property type="match status" value="1"/>
</dbReference>
<dbReference type="PRINTS" id="PR00039">
    <property type="entry name" value="HTHLYSR"/>
</dbReference>
<accession>A0ABP7NH75</accession>
<dbReference type="InterPro" id="IPR005119">
    <property type="entry name" value="LysR_subst-bd"/>
</dbReference>
<dbReference type="Gene3D" id="1.10.10.10">
    <property type="entry name" value="Winged helix-like DNA-binding domain superfamily/Winged helix DNA-binding domain"/>
    <property type="match status" value="1"/>
</dbReference>
<dbReference type="InterPro" id="IPR036390">
    <property type="entry name" value="WH_DNA-bd_sf"/>
</dbReference>
<gene>
    <name evidence="6" type="ORF">GCM10022278_00950</name>
</gene>
<evidence type="ECO:0000256" key="3">
    <source>
        <dbReference type="ARBA" id="ARBA00023125"/>
    </source>
</evidence>
<protein>
    <submittedName>
        <fullName evidence="6">LysR family transcriptional regulator</fullName>
    </submittedName>
</protein>
<feature type="domain" description="HTH lysR-type" evidence="5">
    <location>
        <begin position="32"/>
        <end position="89"/>
    </location>
</feature>
<dbReference type="SUPFAM" id="SSF53850">
    <property type="entry name" value="Periplasmic binding protein-like II"/>
    <property type="match status" value="1"/>
</dbReference>
<name>A0ABP7NH75_9GAMM</name>
<proteinExistence type="inferred from homology"/>
<sequence length="336" mass="37329">MNVIRYCDGVRVPDALEYEAQVSSIEQGMKAMELTHLRTFVAVAEEAHLTRAAERLFTSQPAVSAQLKALEETLGVSLFNRLPKGMKLTPAGERLLVQARAALDAAGAVMEQAKALRGETLGQLSVGINSDFDFLKLGDMTQAFNEQYSGIELSLLNGMSYDIVQQVRRGTMDAGFYFGPCDNPGDLQLRSLCTTKMALVAPIDWRDRFEHASLAELVQLPWIYTTPRCPFFQLQRALFKGMDYELQKTAFVDSEDAIRALVQRGAGIAFLREDDVERAEAAGWGVRWQGETPSIELSIAWRKNRDQEPLIVALQTVLAQLWPELSERGLAGEVAL</sequence>
<dbReference type="SUPFAM" id="SSF46785">
    <property type="entry name" value="Winged helix' DNA-binding domain"/>
    <property type="match status" value="1"/>
</dbReference>
<keyword evidence="2" id="KW-0805">Transcription regulation</keyword>
<reference evidence="7" key="1">
    <citation type="journal article" date="2019" name="Int. J. Syst. Evol. Microbiol.">
        <title>The Global Catalogue of Microorganisms (GCM) 10K type strain sequencing project: providing services to taxonomists for standard genome sequencing and annotation.</title>
        <authorList>
            <consortium name="The Broad Institute Genomics Platform"/>
            <consortium name="The Broad Institute Genome Sequencing Center for Infectious Disease"/>
            <person name="Wu L."/>
            <person name="Ma J."/>
        </authorList>
    </citation>
    <scope>NUCLEOTIDE SEQUENCE [LARGE SCALE GENOMIC DNA]</scope>
    <source>
        <strain evidence="7">JCM 17555</strain>
    </source>
</reference>
<evidence type="ECO:0000256" key="4">
    <source>
        <dbReference type="ARBA" id="ARBA00023163"/>
    </source>
</evidence>
<dbReference type="CDD" id="cd05466">
    <property type="entry name" value="PBP2_LTTR_substrate"/>
    <property type="match status" value="1"/>
</dbReference>
<comment type="caution">
    <text evidence="6">The sequence shown here is derived from an EMBL/GenBank/DDBJ whole genome shotgun (WGS) entry which is preliminary data.</text>
</comment>
<dbReference type="PROSITE" id="PS50931">
    <property type="entry name" value="HTH_LYSR"/>
    <property type="match status" value="1"/>
</dbReference>
<evidence type="ECO:0000256" key="1">
    <source>
        <dbReference type="ARBA" id="ARBA00009437"/>
    </source>
</evidence>
<keyword evidence="4" id="KW-0804">Transcription</keyword>
<dbReference type="InterPro" id="IPR000847">
    <property type="entry name" value="LysR_HTH_N"/>
</dbReference>
<evidence type="ECO:0000259" key="5">
    <source>
        <dbReference type="PROSITE" id="PS50931"/>
    </source>
</evidence>